<dbReference type="Gene3D" id="3.40.50.1820">
    <property type="entry name" value="alpha/beta hydrolase"/>
    <property type="match status" value="1"/>
</dbReference>
<evidence type="ECO:0000256" key="4">
    <source>
        <dbReference type="SAM" id="Phobius"/>
    </source>
</evidence>
<dbReference type="PANTHER" id="PTHR48081">
    <property type="entry name" value="AB HYDROLASE SUPERFAMILY PROTEIN C4A8.06C"/>
    <property type="match status" value="1"/>
</dbReference>
<evidence type="ECO:0000313" key="7">
    <source>
        <dbReference type="Proteomes" id="UP001589838"/>
    </source>
</evidence>
<dbReference type="PROSITE" id="PS01174">
    <property type="entry name" value="LIPASE_GDXG_SER"/>
    <property type="match status" value="1"/>
</dbReference>
<keyword evidence="4" id="KW-0812">Transmembrane</keyword>
<dbReference type="SUPFAM" id="SSF53474">
    <property type="entry name" value="alpha/beta-Hydrolases"/>
    <property type="match status" value="1"/>
</dbReference>
<keyword evidence="4" id="KW-0472">Membrane</keyword>
<dbReference type="Proteomes" id="UP001589838">
    <property type="component" value="Unassembled WGS sequence"/>
</dbReference>
<evidence type="ECO:0000256" key="3">
    <source>
        <dbReference type="PROSITE-ProRule" id="PRU10038"/>
    </source>
</evidence>
<dbReference type="EMBL" id="JBHLUX010000037">
    <property type="protein sequence ID" value="MFC0471825.1"/>
    <property type="molecule type" value="Genomic_DNA"/>
</dbReference>
<organism evidence="6 7">
    <name type="scientific">Halalkalibacter kiskunsagensis</name>
    <dbReference type="NCBI Taxonomy" id="1548599"/>
    <lineage>
        <taxon>Bacteria</taxon>
        <taxon>Bacillati</taxon>
        <taxon>Bacillota</taxon>
        <taxon>Bacilli</taxon>
        <taxon>Bacillales</taxon>
        <taxon>Bacillaceae</taxon>
        <taxon>Halalkalibacter</taxon>
    </lineage>
</organism>
<protein>
    <submittedName>
        <fullName evidence="6">Alpha/beta hydrolase</fullName>
    </submittedName>
</protein>
<accession>A0ABV6KET2</accession>
<proteinExistence type="inferred from homology"/>
<dbReference type="Pfam" id="PF07859">
    <property type="entry name" value="Abhydrolase_3"/>
    <property type="match status" value="1"/>
</dbReference>
<evidence type="ECO:0000256" key="2">
    <source>
        <dbReference type="ARBA" id="ARBA00022801"/>
    </source>
</evidence>
<name>A0ABV6KET2_9BACI</name>
<reference evidence="6 7" key="1">
    <citation type="submission" date="2024-09" db="EMBL/GenBank/DDBJ databases">
        <authorList>
            <person name="Sun Q."/>
            <person name="Mori K."/>
        </authorList>
    </citation>
    <scope>NUCLEOTIDE SEQUENCE [LARGE SCALE GENOMIC DNA]</scope>
    <source>
        <strain evidence="6 7">NCAIM B.02610</strain>
    </source>
</reference>
<evidence type="ECO:0000256" key="1">
    <source>
        <dbReference type="ARBA" id="ARBA00010515"/>
    </source>
</evidence>
<gene>
    <name evidence="6" type="ORF">ACFFHM_15300</name>
</gene>
<comment type="caution">
    <text evidence="6">The sequence shown here is derived from an EMBL/GenBank/DDBJ whole genome shotgun (WGS) entry which is preliminary data.</text>
</comment>
<keyword evidence="4" id="KW-1133">Transmembrane helix</keyword>
<dbReference type="InterPro" id="IPR033140">
    <property type="entry name" value="Lipase_GDXG_put_SER_AS"/>
</dbReference>
<dbReference type="InterPro" id="IPR013094">
    <property type="entry name" value="AB_hydrolase_3"/>
</dbReference>
<sequence length="389" mass="43409">MKTVIEKAGIWMMIASLGFVISSLIVILSVHYWAHTEAGKVPPKTAVLLHAVHNNLVTPDMKRPKFFSNSSTPRFTNEIIEIPVADGTSIEGKMYRPIGKGPYPIILYYHGGAFMEGYGSIHTHDNIVRSLAARTNSIVIAVGYRVAPKYPFPAAIEDSYDALLWAYEQADELGGDSENIAVAGDSAGGNIATVVSLMARDRKGPDIKAQALLYPLTTFQDIEFDSRMKYDSGYYLLSRGVMMRARDTYTPDEALWLHEYTSPLEADNLYKLPPAIVITAEFDPLRDEGEAYARRLAEHGVPVETIRYNGVMHGFISFYEVMYRGNHGLAQSARFLRASFDEEPSYQPYNLQVYNGTTTRSMQIRDQAEAYAIGSFLLGKQAISIFENN</sequence>
<dbReference type="PANTHER" id="PTHR48081:SF8">
    <property type="entry name" value="ALPHA_BETA HYDROLASE FOLD-3 DOMAIN-CONTAINING PROTEIN-RELATED"/>
    <property type="match status" value="1"/>
</dbReference>
<feature type="transmembrane region" description="Helical" evidence="4">
    <location>
        <begin position="12"/>
        <end position="34"/>
    </location>
</feature>
<dbReference type="RefSeq" id="WP_335963538.1">
    <property type="nucleotide sequence ID" value="NZ_JAXBLX010000054.1"/>
</dbReference>
<evidence type="ECO:0000259" key="5">
    <source>
        <dbReference type="Pfam" id="PF07859"/>
    </source>
</evidence>
<dbReference type="InterPro" id="IPR050300">
    <property type="entry name" value="GDXG_lipolytic_enzyme"/>
</dbReference>
<feature type="domain" description="Alpha/beta hydrolase fold-3" evidence="5">
    <location>
        <begin position="106"/>
        <end position="316"/>
    </location>
</feature>
<evidence type="ECO:0000313" key="6">
    <source>
        <dbReference type="EMBL" id="MFC0471825.1"/>
    </source>
</evidence>
<keyword evidence="7" id="KW-1185">Reference proteome</keyword>
<dbReference type="GO" id="GO:0016787">
    <property type="term" value="F:hydrolase activity"/>
    <property type="evidence" value="ECO:0007669"/>
    <property type="project" value="UniProtKB-KW"/>
</dbReference>
<comment type="similarity">
    <text evidence="1">Belongs to the 'GDXG' lipolytic enzyme family.</text>
</comment>
<dbReference type="InterPro" id="IPR029058">
    <property type="entry name" value="AB_hydrolase_fold"/>
</dbReference>
<keyword evidence="2 6" id="KW-0378">Hydrolase</keyword>
<feature type="active site" evidence="3">
    <location>
        <position position="186"/>
    </location>
</feature>